<organism evidence="1 2">
    <name type="scientific">Magallana gigas</name>
    <name type="common">Pacific oyster</name>
    <name type="synonym">Crassostrea gigas</name>
    <dbReference type="NCBI Taxonomy" id="29159"/>
    <lineage>
        <taxon>Eukaryota</taxon>
        <taxon>Metazoa</taxon>
        <taxon>Spiralia</taxon>
        <taxon>Lophotrochozoa</taxon>
        <taxon>Mollusca</taxon>
        <taxon>Bivalvia</taxon>
        <taxon>Autobranchia</taxon>
        <taxon>Pteriomorphia</taxon>
        <taxon>Ostreida</taxon>
        <taxon>Ostreoidea</taxon>
        <taxon>Ostreidae</taxon>
        <taxon>Magallana</taxon>
    </lineage>
</organism>
<name>A0A8W8J067_MAGGI</name>
<protein>
    <submittedName>
        <fullName evidence="1">Uncharacterized protein</fullName>
    </submittedName>
</protein>
<dbReference type="AlphaFoldDB" id="A0A8W8J067"/>
<accession>A0A8W8J067</accession>
<evidence type="ECO:0000313" key="2">
    <source>
        <dbReference type="Proteomes" id="UP000005408"/>
    </source>
</evidence>
<sequence>MTKYQIRRAVQSARKALILCNKYRPPITSGTFDADIAVASKMTMLAKKTNELQQFVLENGLDKRSMKWASIDADSNIVKDFPRLAEEDIRELTIGVHRSNAGDESLGIRDWTEDVDDAARAIDSSEDEDALDNQGQEE</sequence>
<reference evidence="1" key="1">
    <citation type="submission" date="2022-08" db="UniProtKB">
        <authorList>
            <consortium name="EnsemblMetazoa"/>
        </authorList>
    </citation>
    <scope>IDENTIFICATION</scope>
    <source>
        <strain evidence="1">05x7-T-G4-1.051#20</strain>
    </source>
</reference>
<keyword evidence="2" id="KW-1185">Reference proteome</keyword>
<dbReference type="EnsemblMetazoa" id="G16160.1">
    <property type="protein sequence ID" value="G16160.1:cds"/>
    <property type="gene ID" value="G16160"/>
</dbReference>
<proteinExistence type="predicted"/>
<evidence type="ECO:0000313" key="1">
    <source>
        <dbReference type="EnsemblMetazoa" id="G16160.1:cds"/>
    </source>
</evidence>
<dbReference type="Proteomes" id="UP000005408">
    <property type="component" value="Unassembled WGS sequence"/>
</dbReference>